<keyword evidence="7 10" id="KW-0808">Transferase</keyword>
<dbReference type="EMBL" id="MHIE01000021">
    <property type="protein sequence ID" value="OGY45389.1"/>
    <property type="molecule type" value="Genomic_DNA"/>
</dbReference>
<dbReference type="SUPFAM" id="SSF53335">
    <property type="entry name" value="S-adenosyl-L-methionine-dependent methyltransferases"/>
    <property type="match status" value="1"/>
</dbReference>
<dbReference type="STRING" id="1797535.A2744_04260"/>
<accession>A0A1G1XZ80</accession>
<keyword evidence="8" id="KW-0949">S-adenosyl-L-methionine</keyword>
<dbReference type="GO" id="GO:0030091">
    <property type="term" value="P:protein repair"/>
    <property type="evidence" value="ECO:0007669"/>
    <property type="project" value="UniProtKB-UniRule"/>
</dbReference>
<protein>
    <recommendedName>
        <fullName evidence="4 9">Protein-L-isoaspartate O-methyltransferase</fullName>
        <ecNumber evidence="3 9">2.1.1.77</ecNumber>
    </recommendedName>
</protein>
<evidence type="ECO:0000256" key="3">
    <source>
        <dbReference type="ARBA" id="ARBA00011890"/>
    </source>
</evidence>
<evidence type="ECO:0000313" key="11">
    <source>
        <dbReference type="Proteomes" id="UP000178240"/>
    </source>
</evidence>
<dbReference type="Pfam" id="PF01135">
    <property type="entry name" value="PCMT"/>
    <property type="match status" value="1"/>
</dbReference>
<dbReference type="AlphaFoldDB" id="A0A1G1XZ80"/>
<dbReference type="Gene3D" id="3.40.50.150">
    <property type="entry name" value="Vaccinia Virus protein VP39"/>
    <property type="match status" value="1"/>
</dbReference>
<evidence type="ECO:0000256" key="2">
    <source>
        <dbReference type="ARBA" id="ARBA00005369"/>
    </source>
</evidence>
<evidence type="ECO:0000256" key="7">
    <source>
        <dbReference type="ARBA" id="ARBA00022679"/>
    </source>
</evidence>
<sequence length="203" mass="22632">MTELIQELISQGYLKTPAIIKAFKKIKRRDFLPSDLVEEESINAPLPIGHGQTISQPLTVAFMLELLVPAEGQKILDIGSGSGWTTALLAEIVGPSGQVFAIERVAALKEFGQTNVKKYQFNNVEFFYQDGSKGLKEFSPFDRILVSAAAFEVPDELTSQLTINGRLVIPTMAQDLRLIERTEKNKYQQNIYPGFVFVPLIID</sequence>
<comment type="subcellular location">
    <subcellularLocation>
        <location evidence="1">Cytoplasm</location>
    </subcellularLocation>
</comment>
<name>A0A1G1XZ80_9BACT</name>
<dbReference type="GO" id="GO:0032259">
    <property type="term" value="P:methylation"/>
    <property type="evidence" value="ECO:0007669"/>
    <property type="project" value="UniProtKB-KW"/>
</dbReference>
<evidence type="ECO:0000256" key="6">
    <source>
        <dbReference type="ARBA" id="ARBA00022603"/>
    </source>
</evidence>
<dbReference type="CDD" id="cd02440">
    <property type="entry name" value="AdoMet_MTases"/>
    <property type="match status" value="1"/>
</dbReference>
<dbReference type="NCBIfam" id="TIGR00080">
    <property type="entry name" value="pimt"/>
    <property type="match status" value="1"/>
</dbReference>
<evidence type="ECO:0000256" key="9">
    <source>
        <dbReference type="NCBIfam" id="TIGR00080"/>
    </source>
</evidence>
<evidence type="ECO:0000256" key="8">
    <source>
        <dbReference type="ARBA" id="ARBA00022691"/>
    </source>
</evidence>
<dbReference type="GO" id="GO:0005737">
    <property type="term" value="C:cytoplasm"/>
    <property type="evidence" value="ECO:0007669"/>
    <property type="project" value="UniProtKB-SubCell"/>
</dbReference>
<dbReference type="InterPro" id="IPR029063">
    <property type="entry name" value="SAM-dependent_MTases_sf"/>
</dbReference>
<organism evidence="10 11">
    <name type="scientific">Candidatus Buchananbacteria bacterium RIFCSPHIGHO2_01_FULL_44_11</name>
    <dbReference type="NCBI Taxonomy" id="1797535"/>
    <lineage>
        <taxon>Bacteria</taxon>
        <taxon>Candidatus Buchananiibacteriota</taxon>
    </lineage>
</organism>
<dbReference type="PANTHER" id="PTHR11579">
    <property type="entry name" value="PROTEIN-L-ISOASPARTATE O-METHYLTRANSFERASE"/>
    <property type="match status" value="1"/>
</dbReference>
<proteinExistence type="inferred from homology"/>
<dbReference type="EC" id="2.1.1.77" evidence="3 9"/>
<reference evidence="10 11" key="1">
    <citation type="journal article" date="2016" name="Nat. Commun.">
        <title>Thousands of microbial genomes shed light on interconnected biogeochemical processes in an aquifer system.</title>
        <authorList>
            <person name="Anantharaman K."/>
            <person name="Brown C.T."/>
            <person name="Hug L.A."/>
            <person name="Sharon I."/>
            <person name="Castelle C.J."/>
            <person name="Probst A.J."/>
            <person name="Thomas B.C."/>
            <person name="Singh A."/>
            <person name="Wilkins M.J."/>
            <person name="Karaoz U."/>
            <person name="Brodie E.L."/>
            <person name="Williams K.H."/>
            <person name="Hubbard S.S."/>
            <person name="Banfield J.F."/>
        </authorList>
    </citation>
    <scope>NUCLEOTIDE SEQUENCE [LARGE SCALE GENOMIC DNA]</scope>
</reference>
<evidence type="ECO:0000256" key="1">
    <source>
        <dbReference type="ARBA" id="ARBA00004496"/>
    </source>
</evidence>
<dbReference type="PANTHER" id="PTHR11579:SF0">
    <property type="entry name" value="PROTEIN-L-ISOASPARTATE(D-ASPARTATE) O-METHYLTRANSFERASE"/>
    <property type="match status" value="1"/>
</dbReference>
<comment type="caution">
    <text evidence="10">The sequence shown here is derived from an EMBL/GenBank/DDBJ whole genome shotgun (WGS) entry which is preliminary data.</text>
</comment>
<keyword evidence="5" id="KW-0963">Cytoplasm</keyword>
<dbReference type="Proteomes" id="UP000178240">
    <property type="component" value="Unassembled WGS sequence"/>
</dbReference>
<evidence type="ECO:0000313" key="10">
    <source>
        <dbReference type="EMBL" id="OGY45389.1"/>
    </source>
</evidence>
<keyword evidence="6 10" id="KW-0489">Methyltransferase</keyword>
<evidence type="ECO:0000256" key="4">
    <source>
        <dbReference type="ARBA" id="ARBA00013346"/>
    </source>
</evidence>
<dbReference type="InterPro" id="IPR000682">
    <property type="entry name" value="PCMT"/>
</dbReference>
<dbReference type="GO" id="GO:0004719">
    <property type="term" value="F:protein-L-isoaspartate (D-aspartate) O-methyltransferase activity"/>
    <property type="evidence" value="ECO:0007669"/>
    <property type="project" value="UniProtKB-UniRule"/>
</dbReference>
<evidence type="ECO:0000256" key="5">
    <source>
        <dbReference type="ARBA" id="ARBA00022490"/>
    </source>
</evidence>
<comment type="similarity">
    <text evidence="2">Belongs to the methyltransferase superfamily. L-isoaspartyl/D-aspartyl protein methyltransferase family.</text>
</comment>
<gene>
    <name evidence="10" type="ORF">A2744_04260</name>
</gene>